<gene>
    <name evidence="1" type="ORF">Golob_004343</name>
</gene>
<protein>
    <submittedName>
        <fullName evidence="1">Uncharacterized protein</fullName>
    </submittedName>
</protein>
<evidence type="ECO:0000313" key="1">
    <source>
        <dbReference type="EMBL" id="MBA0570727.1"/>
    </source>
</evidence>
<dbReference type="AlphaFoldDB" id="A0A7J8N163"/>
<comment type="caution">
    <text evidence="1">The sequence shown here is derived from an EMBL/GenBank/DDBJ whole genome shotgun (WGS) entry which is preliminary data.</text>
</comment>
<sequence>AFVADYQVICLDRDPGVVEGCIVIRLYIAYELCTLVPWCGVVTSVASNLVCLVTRVSVFVNLVQVHDIPPRFFSEVLARQLGNFIKHFVKYDGESIARGIRSYMRIKLGHSDYFYEERMSIGFEIAEIGWGTIFTSEETSMEHHSEEVVLEREKGKKRSRQTLGEDRTTLAIDGFQKASRSVAMKIITEGSRGGLCLAWKGNVTISLKSFSISYVDVEVEEDDGVCSSYWDGSQGPLLEKLVGLQTCLVQWSRGIARKRNGIKEKLMRLLEALLEEDVNDKNLAHIIDTKIHFSLEIDKENISGSNALVQTS</sequence>
<keyword evidence="2" id="KW-1185">Reference proteome</keyword>
<accession>A0A7J8N163</accession>
<feature type="non-terminal residue" evidence="1">
    <location>
        <position position="1"/>
    </location>
</feature>
<dbReference type="EMBL" id="JABEZX010000011">
    <property type="protein sequence ID" value="MBA0570727.1"/>
    <property type="molecule type" value="Genomic_DNA"/>
</dbReference>
<organism evidence="1 2">
    <name type="scientific">Gossypium lobatum</name>
    <dbReference type="NCBI Taxonomy" id="34289"/>
    <lineage>
        <taxon>Eukaryota</taxon>
        <taxon>Viridiplantae</taxon>
        <taxon>Streptophyta</taxon>
        <taxon>Embryophyta</taxon>
        <taxon>Tracheophyta</taxon>
        <taxon>Spermatophyta</taxon>
        <taxon>Magnoliopsida</taxon>
        <taxon>eudicotyledons</taxon>
        <taxon>Gunneridae</taxon>
        <taxon>Pentapetalae</taxon>
        <taxon>rosids</taxon>
        <taxon>malvids</taxon>
        <taxon>Malvales</taxon>
        <taxon>Malvaceae</taxon>
        <taxon>Malvoideae</taxon>
        <taxon>Gossypium</taxon>
    </lineage>
</organism>
<evidence type="ECO:0000313" key="2">
    <source>
        <dbReference type="Proteomes" id="UP000593572"/>
    </source>
</evidence>
<name>A0A7J8N163_9ROSI</name>
<dbReference type="Proteomes" id="UP000593572">
    <property type="component" value="Unassembled WGS sequence"/>
</dbReference>
<proteinExistence type="predicted"/>
<reference evidence="1 2" key="1">
    <citation type="journal article" date="2019" name="Genome Biol. Evol.">
        <title>Insights into the evolution of the New World diploid cottons (Gossypium, subgenus Houzingenia) based on genome sequencing.</title>
        <authorList>
            <person name="Grover C.E."/>
            <person name="Arick M.A. 2nd"/>
            <person name="Thrash A."/>
            <person name="Conover J.L."/>
            <person name="Sanders W.S."/>
            <person name="Peterson D.G."/>
            <person name="Frelichowski J.E."/>
            <person name="Scheffler J.A."/>
            <person name="Scheffler B.E."/>
            <person name="Wendel J.F."/>
        </authorList>
    </citation>
    <scope>NUCLEOTIDE SEQUENCE [LARGE SCALE GENOMIC DNA]</scope>
    <source>
        <strain evidence="1">157</strain>
        <tissue evidence="1">Leaf</tissue>
    </source>
</reference>